<dbReference type="RefSeq" id="WP_072963395.1">
    <property type="nucleotide sequence ID" value="NZ_FQUT01000018.1"/>
</dbReference>
<dbReference type="InterPro" id="IPR058581">
    <property type="entry name" value="TM_HPP"/>
</dbReference>
<feature type="transmembrane region" description="Helical" evidence="1">
    <location>
        <begin position="165"/>
        <end position="195"/>
    </location>
</feature>
<feature type="transmembrane region" description="Helical" evidence="1">
    <location>
        <begin position="87"/>
        <end position="104"/>
    </location>
</feature>
<dbReference type="Proteomes" id="UP000184518">
    <property type="component" value="Unassembled WGS sequence"/>
</dbReference>
<evidence type="ECO:0000313" key="4">
    <source>
        <dbReference type="Proteomes" id="UP000184518"/>
    </source>
</evidence>
<feature type="domain" description="HPP transmembrane region" evidence="2">
    <location>
        <begin position="7"/>
        <end position="145"/>
    </location>
</feature>
<proteinExistence type="predicted"/>
<reference evidence="4" key="1">
    <citation type="submission" date="2016-11" db="EMBL/GenBank/DDBJ databases">
        <authorList>
            <person name="Varghese N."/>
            <person name="Submissions S."/>
        </authorList>
    </citation>
    <scope>NUCLEOTIDE SEQUENCE [LARGE SCALE GENOMIC DNA]</scope>
    <source>
        <strain evidence="4">DSM 27619</strain>
    </source>
</reference>
<keyword evidence="1" id="KW-0812">Transmembrane</keyword>
<sequence>MNNHNLSKKQEILSYTAAFIFILLMVATAVHFADREVILPEIAAMAVAIFAFREQSWMRQPEKIFILPSLTAIIGFSINFLEIPYGMKLVAVLILMLILMYSFRYSLPPALATGFLPIVSQAHSFSFLATILSTTAVLMVSVYIFRLNKGSDRKSTIDSRTLLLYFGILVAWVAIATVLGYGQMAIIPPIAVVTYESLSMKMYSIKIALKQIAVLFLSASIGVFFFLTVNNWLIVSVADLLFMYLMLKLFKMHVPAVYAFPFLAFILPKEVISVLPFAALGMSIFSFGIILIYRQYADKMISKISDLK</sequence>
<dbReference type="OrthoDB" id="3193075at2"/>
<keyword evidence="1" id="KW-0472">Membrane</keyword>
<accession>A0A1M5L035</accession>
<gene>
    <name evidence="3" type="ORF">SAMN05443633_11814</name>
</gene>
<keyword evidence="4" id="KW-1185">Reference proteome</keyword>
<dbReference type="AlphaFoldDB" id="A0A1M5L035"/>
<dbReference type="Pfam" id="PF04982">
    <property type="entry name" value="TM_HPP"/>
    <property type="match status" value="1"/>
</dbReference>
<evidence type="ECO:0000256" key="1">
    <source>
        <dbReference type="SAM" id="Phobius"/>
    </source>
</evidence>
<evidence type="ECO:0000259" key="2">
    <source>
        <dbReference type="Pfam" id="PF04982"/>
    </source>
</evidence>
<feature type="transmembrane region" description="Helical" evidence="1">
    <location>
        <begin position="207"/>
        <end position="226"/>
    </location>
</feature>
<organism evidence="3 4">
    <name type="scientific">Chryseobacterium arachidis</name>
    <dbReference type="NCBI Taxonomy" id="1416778"/>
    <lineage>
        <taxon>Bacteria</taxon>
        <taxon>Pseudomonadati</taxon>
        <taxon>Bacteroidota</taxon>
        <taxon>Flavobacteriia</taxon>
        <taxon>Flavobacteriales</taxon>
        <taxon>Weeksellaceae</taxon>
        <taxon>Chryseobacterium group</taxon>
        <taxon>Chryseobacterium</taxon>
    </lineage>
</organism>
<keyword evidence="1" id="KW-1133">Transmembrane helix</keyword>
<feature type="transmembrane region" description="Helical" evidence="1">
    <location>
        <begin position="125"/>
        <end position="145"/>
    </location>
</feature>
<feature type="transmembrane region" description="Helical" evidence="1">
    <location>
        <begin position="271"/>
        <end position="293"/>
    </location>
</feature>
<evidence type="ECO:0000313" key="3">
    <source>
        <dbReference type="EMBL" id="SHG58356.1"/>
    </source>
</evidence>
<feature type="transmembrane region" description="Helical" evidence="1">
    <location>
        <begin position="12"/>
        <end position="31"/>
    </location>
</feature>
<dbReference type="EMBL" id="FQUT01000018">
    <property type="protein sequence ID" value="SHG58356.1"/>
    <property type="molecule type" value="Genomic_DNA"/>
</dbReference>
<feature type="transmembrane region" description="Helical" evidence="1">
    <location>
        <begin position="64"/>
        <end position="81"/>
    </location>
</feature>
<feature type="transmembrane region" description="Helical" evidence="1">
    <location>
        <begin position="232"/>
        <end position="250"/>
    </location>
</feature>
<name>A0A1M5L035_9FLAO</name>
<protein>
    <submittedName>
        <fullName evidence="3">HPP family protein</fullName>
    </submittedName>
</protein>
<dbReference type="STRING" id="1416778.SAMN05443633_11814"/>